<evidence type="ECO:0000313" key="7">
    <source>
        <dbReference type="EMBL" id="KAK1791574.1"/>
    </source>
</evidence>
<dbReference type="AlphaFoldDB" id="A0AAD8Z510"/>
<dbReference type="EMBL" id="JAROKS010000020">
    <property type="protein sequence ID" value="KAK1791574.1"/>
    <property type="molecule type" value="Genomic_DNA"/>
</dbReference>
<keyword evidence="3 5" id="KW-1133">Transmembrane helix</keyword>
<comment type="caution">
    <text evidence="7">The sequence shown here is derived from an EMBL/GenBank/DDBJ whole genome shotgun (WGS) entry which is preliminary data.</text>
</comment>
<gene>
    <name evidence="7" type="ORF">P4O66_013565</name>
</gene>
<comment type="subcellular location">
    <subcellularLocation>
        <location evidence="1">Membrane</location>
        <topology evidence="1">Multi-pass membrane protein</topology>
    </subcellularLocation>
</comment>
<evidence type="ECO:0000256" key="2">
    <source>
        <dbReference type="ARBA" id="ARBA00022692"/>
    </source>
</evidence>
<dbReference type="PANTHER" id="PTHR21041">
    <property type="entry name" value="DENDRITIC CELL-SPECIFIC TRANSMEMBRANE PROTEIN"/>
    <property type="match status" value="1"/>
</dbReference>
<accession>A0AAD8Z510</accession>
<feature type="transmembrane region" description="Helical" evidence="5">
    <location>
        <begin position="64"/>
        <end position="85"/>
    </location>
</feature>
<dbReference type="InterPro" id="IPR051856">
    <property type="entry name" value="CSR-E3_Ligase_Protein"/>
</dbReference>
<name>A0AAD8Z510_9TELE</name>
<evidence type="ECO:0000256" key="3">
    <source>
        <dbReference type="ARBA" id="ARBA00022989"/>
    </source>
</evidence>
<reference evidence="7" key="1">
    <citation type="submission" date="2023-03" db="EMBL/GenBank/DDBJ databases">
        <title>Electrophorus voltai genome.</title>
        <authorList>
            <person name="Bian C."/>
        </authorList>
    </citation>
    <scope>NUCLEOTIDE SEQUENCE</scope>
    <source>
        <strain evidence="7">CB-2022</strain>
        <tissue evidence="7">Muscle</tissue>
    </source>
</reference>
<sequence length="181" mass="20962">MVDINNYLYNLASIYHISTTLKLDSKVDMLSFKSNLSKVAESMRAKMTMLHHSIGLTCLVSKKLIAFLSVLLLTGSSMVYVNGYLTHIMHDNIYFSLQLLEALKRECVHTISAPESSTVISVCVSLIISFFMLMGEVFARRFRHKICASFYHTREEQWTRYLLWKTVQEREKSVRSNHLQK</sequence>
<evidence type="ECO:0000259" key="6">
    <source>
        <dbReference type="Pfam" id="PF07782"/>
    </source>
</evidence>
<dbReference type="Proteomes" id="UP001239994">
    <property type="component" value="Unassembled WGS sequence"/>
</dbReference>
<feature type="transmembrane region" description="Helical" evidence="5">
    <location>
        <begin position="119"/>
        <end position="139"/>
    </location>
</feature>
<organism evidence="7 8">
    <name type="scientific">Electrophorus voltai</name>
    <dbReference type="NCBI Taxonomy" id="2609070"/>
    <lineage>
        <taxon>Eukaryota</taxon>
        <taxon>Metazoa</taxon>
        <taxon>Chordata</taxon>
        <taxon>Craniata</taxon>
        <taxon>Vertebrata</taxon>
        <taxon>Euteleostomi</taxon>
        <taxon>Actinopterygii</taxon>
        <taxon>Neopterygii</taxon>
        <taxon>Teleostei</taxon>
        <taxon>Ostariophysi</taxon>
        <taxon>Gymnotiformes</taxon>
        <taxon>Gymnotoidei</taxon>
        <taxon>Gymnotidae</taxon>
        <taxon>Electrophorus</taxon>
    </lineage>
</organism>
<dbReference type="GO" id="GO:0016020">
    <property type="term" value="C:membrane"/>
    <property type="evidence" value="ECO:0007669"/>
    <property type="project" value="UniProtKB-SubCell"/>
</dbReference>
<evidence type="ECO:0000256" key="1">
    <source>
        <dbReference type="ARBA" id="ARBA00004141"/>
    </source>
</evidence>
<evidence type="ECO:0000313" key="8">
    <source>
        <dbReference type="Proteomes" id="UP001239994"/>
    </source>
</evidence>
<dbReference type="PANTHER" id="PTHR21041:SF3">
    <property type="entry name" value="OSTEOCLAST STIMULATORY TRANSMEMBRANE PROTEIN"/>
    <property type="match status" value="1"/>
</dbReference>
<protein>
    <recommendedName>
        <fullName evidence="6">Dendritic cell-specific transmembrane protein-like domain-containing protein</fullName>
    </recommendedName>
</protein>
<dbReference type="InterPro" id="IPR012858">
    <property type="entry name" value="DC_STAMP-like"/>
</dbReference>
<feature type="domain" description="Dendritic cell-specific transmembrane protein-like" evidence="6">
    <location>
        <begin position="81"/>
        <end position="162"/>
    </location>
</feature>
<evidence type="ECO:0000256" key="5">
    <source>
        <dbReference type="SAM" id="Phobius"/>
    </source>
</evidence>
<dbReference type="Pfam" id="PF07782">
    <property type="entry name" value="DC_STAMP"/>
    <property type="match status" value="1"/>
</dbReference>
<keyword evidence="2 5" id="KW-0812">Transmembrane</keyword>
<keyword evidence="4 5" id="KW-0472">Membrane</keyword>
<proteinExistence type="predicted"/>
<evidence type="ECO:0000256" key="4">
    <source>
        <dbReference type="ARBA" id="ARBA00023136"/>
    </source>
</evidence>
<keyword evidence="8" id="KW-1185">Reference proteome</keyword>